<dbReference type="InterPro" id="IPR038371">
    <property type="entry name" value="Cu_polyphenol_OxRdtase_sf"/>
</dbReference>
<sequence length="256" mass="27857">MQLQHPALSQIGAINHGFFTRRGGTSNDTYDSLNCGYGSDDDRDNVTANRARVAMQLGVTPTNLLTAHQIHSPDAAIVNTPFDDDNRPRVDALVTKTPGMAVAVLTADCGPLLFADQKNQVVGAAHAGWKGAVGGVIENTLSQMEDMGAERAHITAILGPTISRPNYEVDDAFKTRFVNLEPEYSGFFSAGQRDGHHQFDLPAFIMSKLTKEGVGTAINLDRCTYGEPDEFFSYRRATHKNEPDYGRQITAIAITD</sequence>
<dbReference type="PANTHER" id="PTHR30616">
    <property type="entry name" value="UNCHARACTERIZED PROTEIN YFIH"/>
    <property type="match status" value="1"/>
</dbReference>
<evidence type="ECO:0000256" key="5">
    <source>
        <dbReference type="ARBA" id="ARBA00022801"/>
    </source>
</evidence>
<name>A0A285PLA1_9HYPH</name>
<evidence type="ECO:0000256" key="3">
    <source>
        <dbReference type="ARBA" id="ARBA00022679"/>
    </source>
</evidence>
<comment type="catalytic activity">
    <reaction evidence="1">
        <text>inosine + phosphate = alpha-D-ribose 1-phosphate + hypoxanthine</text>
        <dbReference type="Rhea" id="RHEA:27646"/>
        <dbReference type="ChEBI" id="CHEBI:17368"/>
        <dbReference type="ChEBI" id="CHEBI:17596"/>
        <dbReference type="ChEBI" id="CHEBI:43474"/>
        <dbReference type="ChEBI" id="CHEBI:57720"/>
        <dbReference type="EC" id="2.4.2.1"/>
    </reaction>
    <physiologicalReaction direction="left-to-right" evidence="1">
        <dbReference type="Rhea" id="RHEA:27647"/>
    </physiologicalReaction>
</comment>
<dbReference type="GO" id="GO:0017061">
    <property type="term" value="F:S-methyl-5-thioadenosine phosphorylase activity"/>
    <property type="evidence" value="ECO:0007669"/>
    <property type="project" value="UniProtKB-EC"/>
</dbReference>
<dbReference type="Gene3D" id="3.60.140.10">
    <property type="entry name" value="CNF1/YfiH-like putative cysteine hydrolases"/>
    <property type="match status" value="1"/>
</dbReference>
<evidence type="ECO:0000256" key="4">
    <source>
        <dbReference type="ARBA" id="ARBA00022723"/>
    </source>
</evidence>
<gene>
    <name evidence="11" type="ORF">SAMN06265368_3987</name>
</gene>
<evidence type="ECO:0000256" key="10">
    <source>
        <dbReference type="RuleBase" id="RU361274"/>
    </source>
</evidence>
<dbReference type="GO" id="GO:0016787">
    <property type="term" value="F:hydrolase activity"/>
    <property type="evidence" value="ECO:0007669"/>
    <property type="project" value="UniProtKB-KW"/>
</dbReference>
<dbReference type="InterPro" id="IPR011324">
    <property type="entry name" value="Cytotoxic_necrot_fac-like_cat"/>
</dbReference>
<dbReference type="AlphaFoldDB" id="A0A285PLA1"/>
<dbReference type="CDD" id="cd16833">
    <property type="entry name" value="YfiH"/>
    <property type="match status" value="1"/>
</dbReference>
<keyword evidence="3" id="KW-0808">Transferase</keyword>
<dbReference type="RefSeq" id="WP_097155257.1">
    <property type="nucleotide sequence ID" value="NZ_OBEL01000006.1"/>
</dbReference>
<dbReference type="Proteomes" id="UP000219439">
    <property type="component" value="Unassembled WGS sequence"/>
</dbReference>
<evidence type="ECO:0000256" key="1">
    <source>
        <dbReference type="ARBA" id="ARBA00000553"/>
    </source>
</evidence>
<keyword evidence="5" id="KW-0378">Hydrolase</keyword>
<evidence type="ECO:0000313" key="11">
    <source>
        <dbReference type="EMBL" id="SNZ20876.1"/>
    </source>
</evidence>
<keyword evidence="4" id="KW-0479">Metal-binding</keyword>
<keyword evidence="12" id="KW-1185">Reference proteome</keyword>
<evidence type="ECO:0000256" key="7">
    <source>
        <dbReference type="ARBA" id="ARBA00047989"/>
    </source>
</evidence>
<evidence type="ECO:0000313" key="12">
    <source>
        <dbReference type="Proteomes" id="UP000219439"/>
    </source>
</evidence>
<evidence type="ECO:0000256" key="8">
    <source>
        <dbReference type="ARBA" id="ARBA00048968"/>
    </source>
</evidence>
<dbReference type="GO" id="GO:0005507">
    <property type="term" value="F:copper ion binding"/>
    <property type="evidence" value="ECO:0007669"/>
    <property type="project" value="TreeGrafter"/>
</dbReference>
<dbReference type="InterPro" id="IPR003730">
    <property type="entry name" value="Cu_polyphenol_OxRdtase"/>
</dbReference>
<keyword evidence="6" id="KW-0862">Zinc</keyword>
<protein>
    <recommendedName>
        <fullName evidence="10">Purine nucleoside phosphorylase</fullName>
    </recommendedName>
</protein>
<dbReference type="OrthoDB" id="4279at2"/>
<organism evidence="11 12">
    <name type="scientific">Cohaesibacter gelatinilyticus</name>
    <dbReference type="NCBI Taxonomy" id="372072"/>
    <lineage>
        <taxon>Bacteria</taxon>
        <taxon>Pseudomonadati</taxon>
        <taxon>Pseudomonadota</taxon>
        <taxon>Alphaproteobacteria</taxon>
        <taxon>Hyphomicrobiales</taxon>
        <taxon>Cohaesibacteraceae</taxon>
    </lineage>
</organism>
<comment type="catalytic activity">
    <reaction evidence="9">
        <text>S-methyl-5'-thioadenosine + phosphate = 5-(methylsulfanyl)-alpha-D-ribose 1-phosphate + adenine</text>
        <dbReference type="Rhea" id="RHEA:11852"/>
        <dbReference type="ChEBI" id="CHEBI:16708"/>
        <dbReference type="ChEBI" id="CHEBI:17509"/>
        <dbReference type="ChEBI" id="CHEBI:43474"/>
        <dbReference type="ChEBI" id="CHEBI:58533"/>
        <dbReference type="EC" id="2.4.2.28"/>
    </reaction>
    <physiologicalReaction direction="left-to-right" evidence="9">
        <dbReference type="Rhea" id="RHEA:11853"/>
    </physiologicalReaction>
</comment>
<dbReference type="EMBL" id="OBEL01000006">
    <property type="protein sequence ID" value="SNZ20876.1"/>
    <property type="molecule type" value="Genomic_DNA"/>
</dbReference>
<evidence type="ECO:0000256" key="6">
    <source>
        <dbReference type="ARBA" id="ARBA00022833"/>
    </source>
</evidence>
<proteinExistence type="inferred from homology"/>
<reference evidence="11 12" key="1">
    <citation type="submission" date="2017-09" db="EMBL/GenBank/DDBJ databases">
        <authorList>
            <person name="Ehlers B."/>
            <person name="Leendertz F.H."/>
        </authorList>
    </citation>
    <scope>NUCLEOTIDE SEQUENCE [LARGE SCALE GENOMIC DNA]</scope>
    <source>
        <strain evidence="11 12">DSM 18289</strain>
    </source>
</reference>
<evidence type="ECO:0000256" key="9">
    <source>
        <dbReference type="ARBA" id="ARBA00049893"/>
    </source>
</evidence>
<accession>A0A285PLA1</accession>
<comment type="catalytic activity">
    <reaction evidence="8">
        <text>adenosine + phosphate = alpha-D-ribose 1-phosphate + adenine</text>
        <dbReference type="Rhea" id="RHEA:27642"/>
        <dbReference type="ChEBI" id="CHEBI:16335"/>
        <dbReference type="ChEBI" id="CHEBI:16708"/>
        <dbReference type="ChEBI" id="CHEBI:43474"/>
        <dbReference type="ChEBI" id="CHEBI:57720"/>
        <dbReference type="EC" id="2.4.2.1"/>
    </reaction>
    <physiologicalReaction direction="left-to-right" evidence="8">
        <dbReference type="Rhea" id="RHEA:27643"/>
    </physiologicalReaction>
</comment>
<dbReference type="PANTHER" id="PTHR30616:SF2">
    <property type="entry name" value="PURINE NUCLEOSIDE PHOSPHORYLASE LACC1"/>
    <property type="match status" value="1"/>
</dbReference>
<comment type="similarity">
    <text evidence="2 10">Belongs to the purine nucleoside phosphorylase YfiH/LACC1 family.</text>
</comment>
<comment type="catalytic activity">
    <reaction evidence="7">
        <text>adenosine + H2O + H(+) = inosine + NH4(+)</text>
        <dbReference type="Rhea" id="RHEA:24408"/>
        <dbReference type="ChEBI" id="CHEBI:15377"/>
        <dbReference type="ChEBI" id="CHEBI:15378"/>
        <dbReference type="ChEBI" id="CHEBI:16335"/>
        <dbReference type="ChEBI" id="CHEBI:17596"/>
        <dbReference type="ChEBI" id="CHEBI:28938"/>
        <dbReference type="EC" id="3.5.4.4"/>
    </reaction>
    <physiologicalReaction direction="left-to-right" evidence="7">
        <dbReference type="Rhea" id="RHEA:24409"/>
    </physiologicalReaction>
</comment>
<dbReference type="Pfam" id="PF02578">
    <property type="entry name" value="Cu-oxidase_4"/>
    <property type="match status" value="1"/>
</dbReference>
<evidence type="ECO:0000256" key="2">
    <source>
        <dbReference type="ARBA" id="ARBA00007353"/>
    </source>
</evidence>
<dbReference type="SUPFAM" id="SSF64438">
    <property type="entry name" value="CNF1/YfiH-like putative cysteine hydrolases"/>
    <property type="match status" value="1"/>
</dbReference>
<dbReference type="NCBIfam" id="TIGR00726">
    <property type="entry name" value="peptidoglycan editing factor PgeF"/>
    <property type="match status" value="1"/>
</dbReference>